<keyword evidence="2 4" id="KW-0863">Zinc-finger</keyword>
<dbReference type="PROSITE" id="PS50135">
    <property type="entry name" value="ZF_ZZ_2"/>
    <property type="match status" value="1"/>
</dbReference>
<evidence type="ECO:0000313" key="6">
    <source>
        <dbReference type="EMBL" id="CAF0970243.1"/>
    </source>
</evidence>
<dbReference type="GO" id="GO:0008270">
    <property type="term" value="F:zinc ion binding"/>
    <property type="evidence" value="ECO:0007669"/>
    <property type="project" value="UniProtKB-KW"/>
</dbReference>
<name>A0A814ECC8_9BILA</name>
<accession>A0A814ECC8</accession>
<gene>
    <name evidence="7" type="ORF">BJG266_LOCUS25179</name>
    <name evidence="6" type="ORF">QVE165_LOCUS13297</name>
</gene>
<dbReference type="AlphaFoldDB" id="A0A814ECC8"/>
<keyword evidence="3" id="KW-0862">Zinc</keyword>
<organism evidence="6 8">
    <name type="scientific">Adineta steineri</name>
    <dbReference type="NCBI Taxonomy" id="433720"/>
    <lineage>
        <taxon>Eukaryota</taxon>
        <taxon>Metazoa</taxon>
        <taxon>Spiralia</taxon>
        <taxon>Gnathifera</taxon>
        <taxon>Rotifera</taxon>
        <taxon>Eurotatoria</taxon>
        <taxon>Bdelloidea</taxon>
        <taxon>Adinetida</taxon>
        <taxon>Adinetidae</taxon>
        <taxon>Adineta</taxon>
    </lineage>
</organism>
<feature type="domain" description="ZZ-type" evidence="5">
    <location>
        <begin position="160"/>
        <end position="218"/>
    </location>
</feature>
<dbReference type="EMBL" id="CAJNOI010000189">
    <property type="protein sequence ID" value="CAF1170708.1"/>
    <property type="molecule type" value="Genomic_DNA"/>
</dbReference>
<dbReference type="OrthoDB" id="10002971at2759"/>
<dbReference type="Gene3D" id="3.30.60.90">
    <property type="match status" value="1"/>
</dbReference>
<sequence length="305" mass="35318">MATKCTSCGEQITSLSIMYKCRQCVDHFVCQLCEEKEHNRTGQLFHTLDEMSVSAAKSMANSATASSKNCNDKQESNKCTSSNSSIFTSDEYLYSFLTYCKHCHRVFSIEKETGFECQECKAYNVCKQCSPLMNTLHSSGHTFKILSENSTALTLNGLYHFGVTCNGCSSECFTGKRYQCRECSPSYDLCEKCFGKKHTHHEFRYIQHFMLFAHNRQILAVRTMSLAAKNNDRNRRDSITGWTVSDATRILEQVKQIIQIYVNEFIERKKKLDPDHHETQQHLDQAQQELDPVEDLKRRHWWACW</sequence>
<dbReference type="SUPFAM" id="SSF57850">
    <property type="entry name" value="RING/U-box"/>
    <property type="match status" value="2"/>
</dbReference>
<dbReference type="Proteomes" id="UP000663832">
    <property type="component" value="Unassembled WGS sequence"/>
</dbReference>
<evidence type="ECO:0000256" key="3">
    <source>
        <dbReference type="ARBA" id="ARBA00022833"/>
    </source>
</evidence>
<evidence type="ECO:0000313" key="7">
    <source>
        <dbReference type="EMBL" id="CAF1170708.1"/>
    </source>
</evidence>
<evidence type="ECO:0000256" key="4">
    <source>
        <dbReference type="PROSITE-ProRule" id="PRU00228"/>
    </source>
</evidence>
<keyword evidence="8" id="KW-1185">Reference proteome</keyword>
<protein>
    <recommendedName>
        <fullName evidence="5">ZZ-type domain-containing protein</fullName>
    </recommendedName>
</protein>
<keyword evidence="1" id="KW-0479">Metal-binding</keyword>
<proteinExistence type="predicted"/>
<comment type="caution">
    <text evidence="6">The sequence shown here is derived from an EMBL/GenBank/DDBJ whole genome shotgun (WGS) entry which is preliminary data.</text>
</comment>
<dbReference type="EMBL" id="CAJNOM010000068">
    <property type="protein sequence ID" value="CAF0970243.1"/>
    <property type="molecule type" value="Genomic_DNA"/>
</dbReference>
<dbReference type="InterPro" id="IPR000433">
    <property type="entry name" value="Znf_ZZ"/>
</dbReference>
<dbReference type="InterPro" id="IPR043145">
    <property type="entry name" value="Znf_ZZ_sf"/>
</dbReference>
<evidence type="ECO:0000256" key="1">
    <source>
        <dbReference type="ARBA" id="ARBA00022723"/>
    </source>
</evidence>
<reference evidence="6" key="1">
    <citation type="submission" date="2021-02" db="EMBL/GenBank/DDBJ databases">
        <authorList>
            <person name="Nowell W R."/>
        </authorList>
    </citation>
    <scope>NUCLEOTIDE SEQUENCE</scope>
</reference>
<dbReference type="SMART" id="SM00291">
    <property type="entry name" value="ZnF_ZZ"/>
    <property type="match status" value="2"/>
</dbReference>
<evidence type="ECO:0000259" key="5">
    <source>
        <dbReference type="PROSITE" id="PS50135"/>
    </source>
</evidence>
<dbReference type="Pfam" id="PF00569">
    <property type="entry name" value="ZZ"/>
    <property type="match status" value="1"/>
</dbReference>
<dbReference type="Proteomes" id="UP000663877">
    <property type="component" value="Unassembled WGS sequence"/>
</dbReference>
<evidence type="ECO:0000313" key="8">
    <source>
        <dbReference type="Proteomes" id="UP000663832"/>
    </source>
</evidence>
<evidence type="ECO:0000256" key="2">
    <source>
        <dbReference type="ARBA" id="ARBA00022771"/>
    </source>
</evidence>